<dbReference type="PANTHER" id="PTHR12042">
    <property type="entry name" value="LACTOSYLCERAMIDE 4-ALPHA-GALACTOSYLTRANSFERASE ALPHA- 1,4-GALACTOSYLTRANSFERASE"/>
    <property type="match status" value="1"/>
</dbReference>
<evidence type="ECO:0000256" key="1">
    <source>
        <dbReference type="ARBA" id="ARBA00004323"/>
    </source>
</evidence>
<protein>
    <recommendedName>
        <fullName evidence="7">Alpha 1,4-glycosyltransferase domain-containing protein</fullName>
    </recommendedName>
</protein>
<dbReference type="EMBL" id="WIXP02000008">
    <property type="protein sequence ID" value="KAF6207159.1"/>
    <property type="molecule type" value="Genomic_DNA"/>
</dbReference>
<keyword evidence="3" id="KW-0328">Glycosyltransferase</keyword>
<proteinExistence type="inferred from homology"/>
<evidence type="ECO:0000256" key="2">
    <source>
        <dbReference type="ARBA" id="ARBA00009003"/>
    </source>
</evidence>
<dbReference type="InterPro" id="IPR051981">
    <property type="entry name" value="Glycosyltransf_32"/>
</dbReference>
<keyword evidence="4" id="KW-0808">Transferase</keyword>
<evidence type="ECO:0000256" key="6">
    <source>
        <dbReference type="ARBA" id="ARBA00023136"/>
    </source>
</evidence>
<dbReference type="OrthoDB" id="6619308at2759"/>
<keyword evidence="9" id="KW-1185">Reference proteome</keyword>
<accession>A0A6A4IWT0</accession>
<keyword evidence="5" id="KW-0333">Golgi apparatus</keyword>
<dbReference type="InterPro" id="IPR029044">
    <property type="entry name" value="Nucleotide-diphossugar_trans"/>
</dbReference>
<organism evidence="8 9">
    <name type="scientific">Apolygus lucorum</name>
    <name type="common">Small green plant bug</name>
    <name type="synonym">Lygocoris lucorum</name>
    <dbReference type="NCBI Taxonomy" id="248454"/>
    <lineage>
        <taxon>Eukaryota</taxon>
        <taxon>Metazoa</taxon>
        <taxon>Ecdysozoa</taxon>
        <taxon>Arthropoda</taxon>
        <taxon>Hexapoda</taxon>
        <taxon>Insecta</taxon>
        <taxon>Pterygota</taxon>
        <taxon>Neoptera</taxon>
        <taxon>Paraneoptera</taxon>
        <taxon>Hemiptera</taxon>
        <taxon>Heteroptera</taxon>
        <taxon>Panheteroptera</taxon>
        <taxon>Cimicomorpha</taxon>
        <taxon>Miridae</taxon>
        <taxon>Mirini</taxon>
        <taxon>Apolygus</taxon>
    </lineage>
</organism>
<gene>
    <name evidence="8" type="ORF">GE061_018398</name>
</gene>
<evidence type="ECO:0000313" key="8">
    <source>
        <dbReference type="EMBL" id="KAF6207159.1"/>
    </source>
</evidence>
<keyword evidence="6" id="KW-0472">Membrane</keyword>
<dbReference type="Pfam" id="PF04488">
    <property type="entry name" value="Gly_transf_sug"/>
    <property type="match status" value="1"/>
</dbReference>
<comment type="caution">
    <text evidence="8">The sequence shown here is derived from an EMBL/GenBank/DDBJ whole genome shotgun (WGS) entry which is preliminary data.</text>
</comment>
<evidence type="ECO:0000256" key="3">
    <source>
        <dbReference type="ARBA" id="ARBA00022676"/>
    </source>
</evidence>
<feature type="domain" description="Alpha 1,4-glycosyltransferase" evidence="7">
    <location>
        <begin position="249"/>
        <end position="386"/>
    </location>
</feature>
<dbReference type="Proteomes" id="UP000466442">
    <property type="component" value="Unassembled WGS sequence"/>
</dbReference>
<dbReference type="Gene3D" id="3.90.550.20">
    <property type="match status" value="1"/>
</dbReference>
<reference evidence="8" key="1">
    <citation type="journal article" date="2021" name="Mol. Ecol. Resour.">
        <title>Apolygus lucorum genome provides insights into omnivorousness and mesophyll feeding.</title>
        <authorList>
            <person name="Liu Y."/>
            <person name="Liu H."/>
            <person name="Wang H."/>
            <person name="Huang T."/>
            <person name="Liu B."/>
            <person name="Yang B."/>
            <person name="Yin L."/>
            <person name="Li B."/>
            <person name="Zhang Y."/>
            <person name="Zhang S."/>
            <person name="Jiang F."/>
            <person name="Zhang X."/>
            <person name="Ren Y."/>
            <person name="Wang B."/>
            <person name="Wang S."/>
            <person name="Lu Y."/>
            <person name="Wu K."/>
            <person name="Fan W."/>
            <person name="Wang G."/>
        </authorList>
    </citation>
    <scope>NUCLEOTIDE SEQUENCE</scope>
    <source>
        <strain evidence="8">12Hb</strain>
    </source>
</reference>
<evidence type="ECO:0000256" key="5">
    <source>
        <dbReference type="ARBA" id="ARBA00023034"/>
    </source>
</evidence>
<sequence length="391" mass="44762">MQRKPFGVPAMPQLRLGHRMKWGSHGAVFCTVIMLILLLYYISHHRGPARVTSTKNVENTEEASPAPSKTLLMKEDIRTLRIFETHQLTKSINNVFFLETSCASNREQLDLRRPILKPRQACAIYSTASHNPKRHVILVFTCPLLQNYYEESPAYVKAVLDLPNFSMALVNLNELYERSNLSMFSKGALHEAAYPVEHNADIIRILLIYLFGGTYLDLDFVSTRSLDDLGTNYIAAELESAVATGAFNFEAKHPYLKEFLKEMYQSYNPKEWNSIGPVLATSVLKKFCGLTQYDSTHFTTIGHIARCGITVHSDQVFYPIRYWDWKLYMDPNNVIEELIKNNDFFTNKTYAFHVWNKNSASTPINVGSNQPYGILADRNCKPIYRQCGDTF</sequence>
<dbReference type="GO" id="GO:0006688">
    <property type="term" value="P:glycosphingolipid biosynthetic process"/>
    <property type="evidence" value="ECO:0007669"/>
    <property type="project" value="TreeGrafter"/>
</dbReference>
<name>A0A6A4IWT0_APOLU</name>
<evidence type="ECO:0000259" key="7">
    <source>
        <dbReference type="Pfam" id="PF04572"/>
    </source>
</evidence>
<dbReference type="GO" id="GO:0016758">
    <property type="term" value="F:hexosyltransferase activity"/>
    <property type="evidence" value="ECO:0007669"/>
    <property type="project" value="UniProtKB-ARBA"/>
</dbReference>
<dbReference type="InterPro" id="IPR007652">
    <property type="entry name" value="A1-4-GlycosylTfrase_dom"/>
</dbReference>
<dbReference type="GO" id="GO:0000139">
    <property type="term" value="C:Golgi membrane"/>
    <property type="evidence" value="ECO:0007669"/>
    <property type="project" value="UniProtKB-SubCell"/>
</dbReference>
<evidence type="ECO:0000313" key="9">
    <source>
        <dbReference type="Proteomes" id="UP000466442"/>
    </source>
</evidence>
<comment type="similarity">
    <text evidence="2">Belongs to the glycosyltransferase 32 family.</text>
</comment>
<dbReference type="Pfam" id="PF04572">
    <property type="entry name" value="Gb3_synth"/>
    <property type="match status" value="1"/>
</dbReference>
<dbReference type="SUPFAM" id="SSF53448">
    <property type="entry name" value="Nucleotide-diphospho-sugar transferases"/>
    <property type="match status" value="1"/>
</dbReference>
<dbReference type="AlphaFoldDB" id="A0A6A4IWT0"/>
<dbReference type="InterPro" id="IPR007577">
    <property type="entry name" value="GlycoTrfase_DXD_sugar-bd_CS"/>
</dbReference>
<dbReference type="PANTHER" id="PTHR12042:SF21">
    <property type="entry name" value="ALPHA1,4-GALACTOSYLTRANSFERASE 1-RELATED"/>
    <property type="match status" value="1"/>
</dbReference>
<comment type="subcellular location">
    <subcellularLocation>
        <location evidence="1">Golgi apparatus membrane</location>
        <topology evidence="1">Single-pass type II membrane protein</topology>
    </subcellularLocation>
</comment>
<evidence type="ECO:0000256" key="4">
    <source>
        <dbReference type="ARBA" id="ARBA00022679"/>
    </source>
</evidence>